<dbReference type="EMBL" id="KN818675">
    <property type="protein sequence ID" value="KIL54644.1"/>
    <property type="molecule type" value="Genomic_DNA"/>
</dbReference>
<evidence type="ECO:0000313" key="2">
    <source>
        <dbReference type="Proteomes" id="UP000054549"/>
    </source>
</evidence>
<dbReference type="AlphaFoldDB" id="A0A0C2SL42"/>
<organism evidence="1 2">
    <name type="scientific">Amanita muscaria (strain Koide BX008)</name>
    <dbReference type="NCBI Taxonomy" id="946122"/>
    <lineage>
        <taxon>Eukaryota</taxon>
        <taxon>Fungi</taxon>
        <taxon>Dikarya</taxon>
        <taxon>Basidiomycota</taxon>
        <taxon>Agaricomycotina</taxon>
        <taxon>Agaricomycetes</taxon>
        <taxon>Agaricomycetidae</taxon>
        <taxon>Agaricales</taxon>
        <taxon>Pluteineae</taxon>
        <taxon>Amanitaceae</taxon>
        <taxon>Amanita</taxon>
    </lineage>
</organism>
<dbReference type="HOGENOM" id="CLU_047287_3_1_1"/>
<accession>A0A0C2SL42</accession>
<protein>
    <submittedName>
        <fullName evidence="1">Uncharacterized protein</fullName>
    </submittedName>
</protein>
<dbReference type="InParanoid" id="A0A0C2SL42"/>
<gene>
    <name evidence="1" type="ORF">M378DRAFT_39320</name>
</gene>
<feature type="non-terminal residue" evidence="1">
    <location>
        <position position="1"/>
    </location>
</feature>
<feature type="non-terminal residue" evidence="1">
    <location>
        <position position="106"/>
    </location>
</feature>
<proteinExistence type="predicted"/>
<reference evidence="1 2" key="1">
    <citation type="submission" date="2014-04" db="EMBL/GenBank/DDBJ databases">
        <title>Evolutionary Origins and Diversification of the Mycorrhizal Mutualists.</title>
        <authorList>
            <consortium name="DOE Joint Genome Institute"/>
            <consortium name="Mycorrhizal Genomics Consortium"/>
            <person name="Kohler A."/>
            <person name="Kuo A."/>
            <person name="Nagy L.G."/>
            <person name="Floudas D."/>
            <person name="Copeland A."/>
            <person name="Barry K.W."/>
            <person name="Cichocki N."/>
            <person name="Veneault-Fourrey C."/>
            <person name="LaButti K."/>
            <person name="Lindquist E.A."/>
            <person name="Lipzen A."/>
            <person name="Lundell T."/>
            <person name="Morin E."/>
            <person name="Murat C."/>
            <person name="Riley R."/>
            <person name="Ohm R."/>
            <person name="Sun H."/>
            <person name="Tunlid A."/>
            <person name="Henrissat B."/>
            <person name="Grigoriev I.V."/>
            <person name="Hibbett D.S."/>
            <person name="Martin F."/>
        </authorList>
    </citation>
    <scope>NUCLEOTIDE SEQUENCE [LARGE SCALE GENOMIC DNA]</scope>
    <source>
        <strain evidence="1 2">Koide BX008</strain>
    </source>
</reference>
<dbReference type="STRING" id="946122.A0A0C2SL42"/>
<dbReference type="Proteomes" id="UP000054549">
    <property type="component" value="Unassembled WGS sequence"/>
</dbReference>
<name>A0A0C2SL42_AMAMK</name>
<sequence>LQLPNGQVARSAWKEKSLRRPRISRNVKVNAIYDISFGEVQYYFQEVINGQKKTLALISVYSQPDEQLIHQSHGTLLVCKYRPDSLLVIDVKFIRSVVAMIPFPAM</sequence>
<keyword evidence="2" id="KW-1185">Reference proteome</keyword>
<evidence type="ECO:0000313" key="1">
    <source>
        <dbReference type="EMBL" id="KIL54644.1"/>
    </source>
</evidence>
<dbReference type="OrthoDB" id="2669721at2759"/>